<proteinExistence type="predicted"/>
<dbReference type="EMBL" id="MPJZ01000044">
    <property type="protein sequence ID" value="OLU45766.1"/>
    <property type="molecule type" value="Genomic_DNA"/>
</dbReference>
<feature type="domain" description="6-phospho-N-acetylmuramidase C-terminal" evidence="1">
    <location>
        <begin position="240"/>
        <end position="337"/>
    </location>
</feature>
<dbReference type="Gene3D" id="2.40.100.10">
    <property type="entry name" value="Cyclophilin-like"/>
    <property type="match status" value="1"/>
</dbReference>
<dbReference type="PANTHER" id="PTHR38435:SF2">
    <property type="entry name" value="DUF871 DOMAIN-CONTAINING PROTEIN"/>
    <property type="match status" value="1"/>
</dbReference>
<dbReference type="InterPro" id="IPR043894">
    <property type="entry name" value="MupG_C"/>
</dbReference>
<evidence type="ECO:0000313" key="4">
    <source>
        <dbReference type="Proteomes" id="UP000186758"/>
    </source>
</evidence>
<evidence type="ECO:0008006" key="5">
    <source>
        <dbReference type="Google" id="ProtNLM"/>
    </source>
</evidence>
<dbReference type="AlphaFoldDB" id="A0A1Q9YLG4"/>
<sequence>MNRNLGIARYLSNADTPLPCGNGAIAFTSAHVPEEADASHRFGDLVRKLKKEAGYRVMCDIDDRTPAQFGLEDEEAFLKAFDLDWLRLDDGYTQEQLLDLVRKLPVALNASTIPESQKRDLLEANPDILFVHNFYPKEDTGLDLETFQKFSAGVPAENLVVFIPGDSELRGPLFEGLPTLEEDRNEPPYVSFARFREMGIQQVLVGDPGLFDQQREWIEQAQQGVYSIPCQLWGKQNAQLYDVPFTIRLDSPRRLRRLQESRAYGKSGNLILPDPDHGGMPRNRGDICQDNERFGRYSGEVTLINGELPARDRINTIGRVDSRYLKLLDYIPSGARIMLVREAKEAQEEEQ</sequence>
<dbReference type="Gene3D" id="3.20.20.70">
    <property type="entry name" value="Aldolase class I"/>
    <property type="match status" value="1"/>
</dbReference>
<reference evidence="3 4" key="1">
    <citation type="submission" date="2016-11" db="EMBL/GenBank/DDBJ databases">
        <title>Description of two novel members of the family Erysipelotrichaceae: Ileibacterium lipovorans gen. nov., sp. nov. and Dubosiella newyorkensis, gen. nov., sp. nov.</title>
        <authorList>
            <person name="Cox L.M."/>
            <person name="Sohn J."/>
            <person name="Tyrrell K.L."/>
            <person name="Citron D.M."/>
            <person name="Lawson P.A."/>
            <person name="Patel N.B."/>
            <person name="Iizumi T."/>
            <person name="Perez-Perez G.I."/>
            <person name="Goldstein E.J."/>
            <person name="Blaser M.J."/>
        </authorList>
    </citation>
    <scope>NUCLEOTIDE SEQUENCE [LARGE SCALE GENOMIC DNA]</scope>
    <source>
        <strain evidence="3 4">NYU-BL-K8</strain>
    </source>
</reference>
<organism evidence="3 4">
    <name type="scientific">Faecalibaculum rodentium</name>
    <dbReference type="NCBI Taxonomy" id="1702221"/>
    <lineage>
        <taxon>Bacteria</taxon>
        <taxon>Bacillati</taxon>
        <taxon>Bacillota</taxon>
        <taxon>Erysipelotrichia</taxon>
        <taxon>Erysipelotrichales</taxon>
        <taxon>Erysipelotrichaceae</taxon>
        <taxon>Faecalibaculum</taxon>
    </lineage>
</organism>
<dbReference type="Proteomes" id="UP000186758">
    <property type="component" value="Unassembled WGS sequence"/>
</dbReference>
<dbReference type="InterPro" id="IPR013785">
    <property type="entry name" value="Aldolase_TIM"/>
</dbReference>
<dbReference type="InterPro" id="IPR017853">
    <property type="entry name" value="GH"/>
</dbReference>
<gene>
    <name evidence="3" type="ORF">BO223_04055</name>
</gene>
<dbReference type="SUPFAM" id="SSF50891">
    <property type="entry name" value="Cyclophilin-like"/>
    <property type="match status" value="1"/>
</dbReference>
<accession>A0A1Q9YLG4</accession>
<dbReference type="Pfam" id="PF05913">
    <property type="entry name" value="MupG_C"/>
    <property type="match status" value="1"/>
</dbReference>
<dbReference type="PANTHER" id="PTHR38435">
    <property type="match status" value="1"/>
</dbReference>
<dbReference type="InterPro" id="IPR043797">
    <property type="entry name" value="MupG_N"/>
</dbReference>
<dbReference type="InterPro" id="IPR008589">
    <property type="entry name" value="MupG"/>
</dbReference>
<dbReference type="SUPFAM" id="SSF51445">
    <property type="entry name" value="(Trans)glycosidases"/>
    <property type="match status" value="1"/>
</dbReference>
<dbReference type="RefSeq" id="WP_075885036.1">
    <property type="nucleotide sequence ID" value="NZ_MPJZ01000044.1"/>
</dbReference>
<evidence type="ECO:0000313" key="3">
    <source>
        <dbReference type="EMBL" id="OLU45766.1"/>
    </source>
</evidence>
<evidence type="ECO:0000259" key="1">
    <source>
        <dbReference type="Pfam" id="PF05913"/>
    </source>
</evidence>
<protein>
    <recommendedName>
        <fullName evidence="5">DUF871 domain-containing protein</fullName>
    </recommendedName>
</protein>
<feature type="domain" description="6-phospho-N-acetylmuramidase N-terminal" evidence="2">
    <location>
        <begin position="25"/>
        <end position="216"/>
    </location>
</feature>
<evidence type="ECO:0000259" key="2">
    <source>
        <dbReference type="Pfam" id="PF19200"/>
    </source>
</evidence>
<dbReference type="InterPro" id="IPR029000">
    <property type="entry name" value="Cyclophilin-like_dom_sf"/>
</dbReference>
<name>A0A1Q9YLG4_9FIRM</name>
<dbReference type="Pfam" id="PF19200">
    <property type="entry name" value="MupG_N"/>
    <property type="match status" value="1"/>
</dbReference>
<comment type="caution">
    <text evidence="3">The sequence shown here is derived from an EMBL/GenBank/DDBJ whole genome shotgun (WGS) entry which is preliminary data.</text>
</comment>